<name>A0A183S906_SCHSO</name>
<evidence type="ECO:0000313" key="2">
    <source>
        <dbReference type="EMBL" id="VDL86076.1"/>
    </source>
</evidence>
<protein>
    <submittedName>
        <fullName evidence="2 4">Uncharacterized protein</fullName>
    </submittedName>
</protein>
<dbReference type="Proteomes" id="UP000275846">
    <property type="component" value="Unassembled WGS sequence"/>
</dbReference>
<gene>
    <name evidence="2" type="ORF">SSLN_LOCUS704</name>
</gene>
<dbReference type="WBParaSite" id="SSLN_0000073501-mRNA-1">
    <property type="protein sequence ID" value="SSLN_0000073501-mRNA-1"/>
    <property type="gene ID" value="SSLN_0000073501"/>
</dbReference>
<sequence>MVFSLWHYTAPQRLQLIKQIEGSGILHRWQKLATPSITSALFESPLTGVLSRTSSATGASGHTKNTDTFSKNIAPHPSSQSAFLTRQTRARSCEIPNTECGSGSGDSTLPASSNISFGRGTPPVDMDILPGAFTPMYGDDNEYLTSVTTPNSGLSMVLQVPPYRPSLFSQILGLGPEVASLGMLRLSSYFSRPHHRPPNTHQQLDQFPLSSGPHYQIPLLPFWRSGPSRQLHTASEDIRASGVPLLSLIYQLSTVLAAGIGPTVKPAPQPPAFSTESILSQYLSSQRGRQFRPPAGYCTPDRSTAGASNVVAGPAHCTNSFCLQQQRKLCSSPVQEEGIISTRSLSPVCRGLLDVSELAVGGAAGVDPIGVDVPPLRPMSSVGATNSTTPSRPRRSNLAMGPTLNSVQEETGFLLGPDSTG</sequence>
<dbReference type="EMBL" id="UYSU01000647">
    <property type="protein sequence ID" value="VDL86076.1"/>
    <property type="molecule type" value="Genomic_DNA"/>
</dbReference>
<feature type="compositionally biased region" description="Polar residues" evidence="1">
    <location>
        <begin position="99"/>
        <end position="116"/>
    </location>
</feature>
<proteinExistence type="predicted"/>
<feature type="region of interest" description="Disordered" evidence="1">
    <location>
        <begin position="53"/>
        <end position="123"/>
    </location>
</feature>
<organism evidence="4">
    <name type="scientific">Schistocephalus solidus</name>
    <name type="common">Tapeworm</name>
    <dbReference type="NCBI Taxonomy" id="70667"/>
    <lineage>
        <taxon>Eukaryota</taxon>
        <taxon>Metazoa</taxon>
        <taxon>Spiralia</taxon>
        <taxon>Lophotrochozoa</taxon>
        <taxon>Platyhelminthes</taxon>
        <taxon>Cestoda</taxon>
        <taxon>Eucestoda</taxon>
        <taxon>Diphyllobothriidea</taxon>
        <taxon>Diphyllobothriidae</taxon>
        <taxon>Schistocephalus</taxon>
    </lineage>
</organism>
<evidence type="ECO:0000313" key="4">
    <source>
        <dbReference type="WBParaSite" id="SSLN_0000073501-mRNA-1"/>
    </source>
</evidence>
<reference evidence="2 3" key="2">
    <citation type="submission" date="2018-11" db="EMBL/GenBank/DDBJ databases">
        <authorList>
            <consortium name="Pathogen Informatics"/>
        </authorList>
    </citation>
    <scope>NUCLEOTIDE SEQUENCE [LARGE SCALE GENOMIC DNA]</scope>
    <source>
        <strain evidence="2 3">NST_G2</strain>
    </source>
</reference>
<dbReference type="OrthoDB" id="10067624at2759"/>
<evidence type="ECO:0000256" key="1">
    <source>
        <dbReference type="SAM" id="MobiDB-lite"/>
    </source>
</evidence>
<accession>A0A183S906</accession>
<feature type="region of interest" description="Disordered" evidence="1">
    <location>
        <begin position="375"/>
        <end position="421"/>
    </location>
</feature>
<evidence type="ECO:0000313" key="3">
    <source>
        <dbReference type="Proteomes" id="UP000275846"/>
    </source>
</evidence>
<keyword evidence="3" id="KW-1185">Reference proteome</keyword>
<feature type="compositionally biased region" description="Polar residues" evidence="1">
    <location>
        <begin position="382"/>
        <end position="391"/>
    </location>
</feature>
<reference evidence="4" key="1">
    <citation type="submission" date="2016-06" db="UniProtKB">
        <authorList>
            <consortium name="WormBaseParasite"/>
        </authorList>
    </citation>
    <scope>IDENTIFICATION</scope>
</reference>
<dbReference type="STRING" id="70667.A0A183S906"/>
<dbReference type="AlphaFoldDB" id="A0A183S906"/>
<feature type="compositionally biased region" description="Polar residues" evidence="1">
    <location>
        <begin position="53"/>
        <end position="87"/>
    </location>
</feature>